<gene>
    <name evidence="3" type="ORF">NCGR_LOCUS26099</name>
</gene>
<dbReference type="OrthoDB" id="680059at2759"/>
<dbReference type="InterPro" id="IPR002885">
    <property type="entry name" value="PPR_rpt"/>
</dbReference>
<proteinExistence type="predicted"/>
<reference evidence="3" key="1">
    <citation type="submission" date="2020-10" db="EMBL/GenBank/DDBJ databases">
        <authorList>
            <person name="Han B."/>
            <person name="Lu T."/>
            <person name="Zhao Q."/>
            <person name="Huang X."/>
            <person name="Zhao Y."/>
        </authorList>
    </citation>
    <scope>NUCLEOTIDE SEQUENCE</scope>
</reference>
<dbReference type="AlphaFoldDB" id="A0A811PFJ1"/>
<dbReference type="Proteomes" id="UP000604825">
    <property type="component" value="Unassembled WGS sequence"/>
</dbReference>
<dbReference type="InterPro" id="IPR011990">
    <property type="entry name" value="TPR-like_helical_dom_sf"/>
</dbReference>
<protein>
    <submittedName>
        <fullName evidence="3">Uncharacterized protein</fullName>
    </submittedName>
</protein>
<organism evidence="3 4">
    <name type="scientific">Miscanthus lutarioriparius</name>
    <dbReference type="NCBI Taxonomy" id="422564"/>
    <lineage>
        <taxon>Eukaryota</taxon>
        <taxon>Viridiplantae</taxon>
        <taxon>Streptophyta</taxon>
        <taxon>Embryophyta</taxon>
        <taxon>Tracheophyta</taxon>
        <taxon>Spermatophyta</taxon>
        <taxon>Magnoliopsida</taxon>
        <taxon>Liliopsida</taxon>
        <taxon>Poales</taxon>
        <taxon>Poaceae</taxon>
        <taxon>PACMAD clade</taxon>
        <taxon>Panicoideae</taxon>
        <taxon>Andropogonodae</taxon>
        <taxon>Andropogoneae</taxon>
        <taxon>Saccharinae</taxon>
        <taxon>Miscanthus</taxon>
    </lineage>
</organism>
<evidence type="ECO:0000256" key="1">
    <source>
        <dbReference type="ARBA" id="ARBA00022737"/>
    </source>
</evidence>
<sequence length="114" mass="12393">MPAITKCVFGPAQAVRRIASPRHASPASVTAFNQILTAVSGASGRRCSSTSDSELVVSLFNWMIRECSIKVAPSSCTYNILIGYFCRMGCLKYGFAAFGLILKMGWRVDHIVIN</sequence>
<keyword evidence="4" id="KW-1185">Reference proteome</keyword>
<comment type="caution">
    <text evidence="3">The sequence shown here is derived from an EMBL/GenBank/DDBJ whole genome shotgun (WGS) entry which is preliminary data.</text>
</comment>
<keyword evidence="1" id="KW-0677">Repeat</keyword>
<dbReference type="NCBIfam" id="TIGR00756">
    <property type="entry name" value="PPR"/>
    <property type="match status" value="1"/>
</dbReference>
<evidence type="ECO:0000313" key="4">
    <source>
        <dbReference type="Proteomes" id="UP000604825"/>
    </source>
</evidence>
<evidence type="ECO:0000256" key="2">
    <source>
        <dbReference type="ARBA" id="ARBA00022946"/>
    </source>
</evidence>
<evidence type="ECO:0000313" key="3">
    <source>
        <dbReference type="EMBL" id="CAD6239063.1"/>
    </source>
</evidence>
<dbReference type="EMBL" id="CAJGYO010000006">
    <property type="protein sequence ID" value="CAD6239063.1"/>
    <property type="molecule type" value="Genomic_DNA"/>
</dbReference>
<keyword evidence="2" id="KW-0809">Transit peptide</keyword>
<accession>A0A811PFJ1</accession>
<dbReference type="Gene3D" id="1.25.40.10">
    <property type="entry name" value="Tetratricopeptide repeat domain"/>
    <property type="match status" value="1"/>
</dbReference>
<name>A0A811PFJ1_9POAL</name>